<dbReference type="GO" id="GO:0047372">
    <property type="term" value="F:monoacylglycerol lipase activity"/>
    <property type="evidence" value="ECO:0007669"/>
    <property type="project" value="TreeGrafter"/>
</dbReference>
<dbReference type="SUPFAM" id="SSF53474">
    <property type="entry name" value="alpha/beta-Hydrolases"/>
    <property type="match status" value="1"/>
</dbReference>
<reference evidence="2 3" key="1">
    <citation type="submission" date="2018-05" db="EMBL/GenBank/DDBJ databases">
        <title>Genomic Encyclopedia of Type Strains, Phase IV (KMG-IV): sequencing the most valuable type-strain genomes for metagenomic binning, comparative biology and taxonomic classification.</title>
        <authorList>
            <person name="Goeker M."/>
        </authorList>
    </citation>
    <scope>NUCLEOTIDE SEQUENCE [LARGE SCALE GENOMIC DNA]</scope>
    <source>
        <strain evidence="2 3">DSM 25134</strain>
    </source>
</reference>
<organism evidence="2 3">
    <name type="scientific">Aquitalea magnusonii</name>
    <dbReference type="NCBI Taxonomy" id="332411"/>
    <lineage>
        <taxon>Bacteria</taxon>
        <taxon>Pseudomonadati</taxon>
        <taxon>Pseudomonadota</taxon>
        <taxon>Betaproteobacteria</taxon>
        <taxon>Neisseriales</taxon>
        <taxon>Chromobacteriaceae</taxon>
        <taxon>Aquitalea</taxon>
    </lineage>
</organism>
<accession>A0A318JY07</accession>
<dbReference type="GO" id="GO:0016020">
    <property type="term" value="C:membrane"/>
    <property type="evidence" value="ECO:0007669"/>
    <property type="project" value="TreeGrafter"/>
</dbReference>
<feature type="domain" description="AB hydrolase-1" evidence="1">
    <location>
        <begin position="23"/>
        <end position="254"/>
    </location>
</feature>
<dbReference type="RefSeq" id="WP_059285856.1">
    <property type="nucleotide sequence ID" value="NZ_LNQU01000044.1"/>
</dbReference>
<dbReference type="InterPro" id="IPR050266">
    <property type="entry name" value="AB_hydrolase_sf"/>
</dbReference>
<dbReference type="InterPro" id="IPR000073">
    <property type="entry name" value="AB_hydrolase_1"/>
</dbReference>
<evidence type="ECO:0000313" key="3">
    <source>
        <dbReference type="Proteomes" id="UP000248395"/>
    </source>
</evidence>
<keyword evidence="3" id="KW-1185">Reference proteome</keyword>
<dbReference type="Pfam" id="PF12697">
    <property type="entry name" value="Abhydrolase_6"/>
    <property type="match status" value="1"/>
</dbReference>
<dbReference type="InterPro" id="IPR029058">
    <property type="entry name" value="AB_hydrolase_fold"/>
</dbReference>
<protein>
    <submittedName>
        <fullName evidence="2">3-oxoadipate enol-lactonase</fullName>
    </submittedName>
</protein>
<dbReference type="OrthoDB" id="3663240at2"/>
<name>A0A318JY07_9NEIS</name>
<evidence type="ECO:0000313" key="2">
    <source>
        <dbReference type="EMBL" id="PXX45659.1"/>
    </source>
</evidence>
<sequence length="262" mass="29448">MPHITLNGHSLFYELTGQGQHTLLLFNGITMSTPGWTLMTPALESQYRLLRLDFLGQGQSDKPVAEKYTLTEQADLAAALLDALQLEKVYLVGLSYGGMVAQHFAHRHGQRLHKLLLAATLAWSDEVNNRISQSWIESNAIGGLDLRYSASVPWLFSSRFLAANAAMLDDMKLMAGMVDWDAVIRLINGVREHDARNWLQQIRLPCHILLGEEDRLTPLYQARLLQERISGATLELLPHAAHVLHIEAAEAFVRSIFRFCQP</sequence>
<dbReference type="PANTHER" id="PTHR43798">
    <property type="entry name" value="MONOACYLGLYCEROL LIPASE"/>
    <property type="match status" value="1"/>
</dbReference>
<dbReference type="PRINTS" id="PR00111">
    <property type="entry name" value="ABHYDROLASE"/>
</dbReference>
<evidence type="ECO:0000259" key="1">
    <source>
        <dbReference type="Pfam" id="PF12697"/>
    </source>
</evidence>
<dbReference type="EMBL" id="QJKC01000011">
    <property type="protein sequence ID" value="PXX45659.1"/>
    <property type="molecule type" value="Genomic_DNA"/>
</dbReference>
<dbReference type="Gene3D" id="3.40.50.1820">
    <property type="entry name" value="alpha/beta hydrolase"/>
    <property type="match status" value="1"/>
</dbReference>
<comment type="caution">
    <text evidence="2">The sequence shown here is derived from an EMBL/GenBank/DDBJ whole genome shotgun (WGS) entry which is preliminary data.</text>
</comment>
<dbReference type="PANTHER" id="PTHR43798:SF33">
    <property type="entry name" value="HYDROLASE, PUTATIVE (AFU_ORTHOLOGUE AFUA_2G14860)-RELATED"/>
    <property type="match status" value="1"/>
</dbReference>
<dbReference type="AlphaFoldDB" id="A0A318JY07"/>
<dbReference type="GO" id="GO:0046464">
    <property type="term" value="P:acylglycerol catabolic process"/>
    <property type="evidence" value="ECO:0007669"/>
    <property type="project" value="TreeGrafter"/>
</dbReference>
<gene>
    <name evidence="2" type="ORF">DFR38_11150</name>
</gene>
<proteinExistence type="predicted"/>
<dbReference type="Proteomes" id="UP000248395">
    <property type="component" value="Unassembled WGS sequence"/>
</dbReference>